<sequence length="216" mass="23638">MTLSSMQKNGLVLAAFAVAATLLIVGTALLTEDQITAQQQQQLRNNLNAVLPQETYTNNLFEECRLVTHEELGGSQPKHVYLAYQQQGFVGAAMEVTAPNGYSGAIQLLVAVYADGSVAGVRTLKHQETPGLGDKIERRKSDWIESFDGMQVNGDDDSRWDVRKQGGVFDQFTGATITPRAVVHAVENAVQVFTENQSQWQQQPANCEEVASDARI</sequence>
<feature type="modified residue" description="FMN phosphoryl threonine" evidence="6">
    <location>
        <position position="176"/>
    </location>
</feature>
<dbReference type="InterPro" id="IPR007329">
    <property type="entry name" value="FMN-bd"/>
</dbReference>
<name>A0A1Y6F268_9GAMM</name>
<keyword evidence="3 6" id="KW-0285">Flavoprotein</keyword>
<dbReference type="GO" id="GO:0022900">
    <property type="term" value="P:electron transport chain"/>
    <property type="evidence" value="ECO:0007669"/>
    <property type="project" value="UniProtKB-UniRule"/>
</dbReference>
<keyword evidence="6" id="KW-1133">Transmembrane helix</keyword>
<organism evidence="8 9">
    <name type="scientific">Pseudidiomarina planktonica</name>
    <dbReference type="NCBI Taxonomy" id="1323738"/>
    <lineage>
        <taxon>Bacteria</taxon>
        <taxon>Pseudomonadati</taxon>
        <taxon>Pseudomonadota</taxon>
        <taxon>Gammaproteobacteria</taxon>
        <taxon>Alteromonadales</taxon>
        <taxon>Idiomarinaceae</taxon>
        <taxon>Pseudidiomarina</taxon>
    </lineage>
</organism>
<dbReference type="GO" id="GO:0009055">
    <property type="term" value="F:electron transfer activity"/>
    <property type="evidence" value="ECO:0007669"/>
    <property type="project" value="InterPro"/>
</dbReference>
<dbReference type="PANTHER" id="PTHR36118:SF1">
    <property type="entry name" value="ION-TRANSLOCATING OXIDOREDUCTASE COMPLEX SUBUNIT G"/>
    <property type="match status" value="1"/>
</dbReference>
<evidence type="ECO:0000313" key="8">
    <source>
        <dbReference type="EMBL" id="SMQ68669.1"/>
    </source>
</evidence>
<keyword evidence="6" id="KW-0812">Transmembrane</keyword>
<dbReference type="EMBL" id="FXWH01000001">
    <property type="protein sequence ID" value="SMQ68669.1"/>
    <property type="molecule type" value="Genomic_DNA"/>
</dbReference>
<proteinExistence type="inferred from homology"/>
<evidence type="ECO:0000256" key="6">
    <source>
        <dbReference type="HAMAP-Rule" id="MF_00479"/>
    </source>
</evidence>
<keyword evidence="6" id="KW-1278">Translocase</keyword>
<evidence type="ECO:0000256" key="5">
    <source>
        <dbReference type="ARBA" id="ARBA00022982"/>
    </source>
</evidence>
<dbReference type="RefSeq" id="WP_086434708.1">
    <property type="nucleotide sequence ID" value="NZ_FXWH01000001.1"/>
</dbReference>
<dbReference type="SMART" id="SM00900">
    <property type="entry name" value="FMN_bind"/>
    <property type="match status" value="1"/>
</dbReference>
<protein>
    <recommendedName>
        <fullName evidence="6">Ion-translocating oxidoreductase complex subunit G</fullName>
        <ecNumber evidence="6">7.-.-.-</ecNumber>
    </recommendedName>
    <alternativeName>
        <fullName evidence="6">Rnf electron transport complex subunit G</fullName>
    </alternativeName>
</protein>
<dbReference type="HAMAP" id="MF_00479">
    <property type="entry name" value="RsxG_RnfG"/>
    <property type="match status" value="1"/>
</dbReference>
<dbReference type="Proteomes" id="UP000194450">
    <property type="component" value="Unassembled WGS sequence"/>
</dbReference>
<evidence type="ECO:0000256" key="4">
    <source>
        <dbReference type="ARBA" id="ARBA00022643"/>
    </source>
</evidence>
<keyword evidence="9" id="KW-1185">Reference proteome</keyword>
<gene>
    <name evidence="6" type="primary">rnfG</name>
    <name evidence="8" type="ORF">SAMN06297229_1678</name>
</gene>
<evidence type="ECO:0000256" key="3">
    <source>
        <dbReference type="ARBA" id="ARBA00022630"/>
    </source>
</evidence>
<keyword evidence="4 6" id="KW-0288">FMN</keyword>
<dbReference type="OrthoDB" id="9784165at2"/>
<keyword evidence="1 6" id="KW-0813">Transport</keyword>
<evidence type="ECO:0000256" key="1">
    <source>
        <dbReference type="ARBA" id="ARBA00022448"/>
    </source>
</evidence>
<dbReference type="AlphaFoldDB" id="A0A1Y6F268"/>
<dbReference type="Pfam" id="PF04205">
    <property type="entry name" value="FMN_bind"/>
    <property type="match status" value="1"/>
</dbReference>
<accession>A0A1Y6F268</accession>
<evidence type="ECO:0000313" key="9">
    <source>
        <dbReference type="Proteomes" id="UP000194450"/>
    </source>
</evidence>
<comment type="subunit">
    <text evidence="6">The complex is composed of six subunits: RnfA, RnfB, RnfC, RnfD, RnfE and RnfG.</text>
</comment>
<dbReference type="GO" id="GO:0005886">
    <property type="term" value="C:plasma membrane"/>
    <property type="evidence" value="ECO:0007669"/>
    <property type="project" value="UniProtKB-SubCell"/>
</dbReference>
<feature type="domain" description="FMN-binding" evidence="7">
    <location>
        <begin position="101"/>
        <end position="193"/>
    </location>
</feature>
<comment type="cofactor">
    <cofactor evidence="6">
        <name>FMN</name>
        <dbReference type="ChEBI" id="CHEBI:58210"/>
    </cofactor>
</comment>
<comment type="function">
    <text evidence="6">Part of a membrane-bound complex that couples electron transfer with translocation of ions across the membrane.</text>
</comment>
<comment type="similarity">
    <text evidence="6">Belongs to the RnfG family.</text>
</comment>
<dbReference type="NCBIfam" id="NF002519">
    <property type="entry name" value="PRK01908.1"/>
    <property type="match status" value="1"/>
</dbReference>
<evidence type="ECO:0000256" key="2">
    <source>
        <dbReference type="ARBA" id="ARBA00022553"/>
    </source>
</evidence>
<keyword evidence="2 6" id="KW-0597">Phosphoprotein</keyword>
<keyword evidence="6" id="KW-0472">Membrane</keyword>
<reference evidence="9" key="1">
    <citation type="submission" date="2017-04" db="EMBL/GenBank/DDBJ databases">
        <authorList>
            <person name="Varghese N."/>
            <person name="Submissions S."/>
        </authorList>
    </citation>
    <scope>NUCLEOTIDE SEQUENCE [LARGE SCALE GENOMIC DNA]</scope>
</reference>
<keyword evidence="5 6" id="KW-0249">Electron transport</keyword>
<dbReference type="GO" id="GO:0010181">
    <property type="term" value="F:FMN binding"/>
    <property type="evidence" value="ECO:0007669"/>
    <property type="project" value="InterPro"/>
</dbReference>
<dbReference type="InterPro" id="IPR010209">
    <property type="entry name" value="Ion_transpt_RnfG/RsxG"/>
</dbReference>
<evidence type="ECO:0000259" key="7">
    <source>
        <dbReference type="SMART" id="SM00900"/>
    </source>
</evidence>
<dbReference type="EC" id="7.-.-.-" evidence="6"/>
<comment type="subcellular location">
    <subcellularLocation>
        <location evidence="6">Cell inner membrane</location>
        <topology evidence="6">Single-pass membrane protein</topology>
    </subcellularLocation>
</comment>
<dbReference type="PIRSF" id="PIRSF006091">
    <property type="entry name" value="E_trnsport_RnfG"/>
    <property type="match status" value="1"/>
</dbReference>
<dbReference type="NCBIfam" id="TIGR01947">
    <property type="entry name" value="rnfG"/>
    <property type="match status" value="1"/>
</dbReference>
<dbReference type="PANTHER" id="PTHR36118">
    <property type="entry name" value="ION-TRANSLOCATING OXIDOREDUCTASE COMPLEX SUBUNIT G"/>
    <property type="match status" value="1"/>
</dbReference>
<keyword evidence="6" id="KW-1003">Cell membrane</keyword>
<keyword evidence="6" id="KW-0997">Cell inner membrane</keyword>